<evidence type="ECO:0000313" key="1">
    <source>
        <dbReference type="EMBL" id="EIW16842.1"/>
    </source>
</evidence>
<evidence type="ECO:0008006" key="3">
    <source>
        <dbReference type="Google" id="ProtNLM"/>
    </source>
</evidence>
<dbReference type="RefSeq" id="WP_007936746.1">
    <property type="nucleotide sequence ID" value="NZ_AKVJ01000039.1"/>
</dbReference>
<protein>
    <recommendedName>
        <fullName evidence="3">Transposase</fullName>
    </recommendedName>
</protein>
<reference evidence="1 2" key="1">
    <citation type="journal article" date="2012" name="J. Bacteriol.">
        <title>Draft Genome Sequences for Two Metal-Reducing Pelosinus fermentans Strains Isolated from a Cr(VI)-Contaminated Site and for Type Strain R7.</title>
        <authorList>
            <person name="Brown S.D."/>
            <person name="Podar M."/>
            <person name="Klingeman D.M."/>
            <person name="Johnson C.M."/>
            <person name="Yang Z.K."/>
            <person name="Utturkar S.M."/>
            <person name="Land M.L."/>
            <person name="Mosher J.J."/>
            <person name="Hurt R.A.Jr."/>
            <person name="Phelps T.J."/>
            <person name="Palumbo A.V."/>
            <person name="Arkin A.P."/>
            <person name="Hazen T.C."/>
            <person name="Elias D.A."/>
        </authorList>
    </citation>
    <scope>NUCLEOTIDE SEQUENCE [LARGE SCALE GENOMIC DNA]</scope>
    <source>
        <strain evidence="1 2">B4</strain>
    </source>
</reference>
<sequence>MDTQKIKQTYRLNQWTDIVRQCRSSGQTVAAFCKEQNLKPQSYYYWLKLVREAACKALPVISNDTNMIVPLTFREPPTCSSKSVVTSKITLHYGDFSLDLEENTSPLFIENTIRTLMSLQEKQSC</sequence>
<dbReference type="InterPro" id="IPR010921">
    <property type="entry name" value="Trp_repressor/repl_initiator"/>
</dbReference>
<dbReference type="NCBIfam" id="NF047593">
    <property type="entry name" value="IS66_ISAeme5_TnpA"/>
    <property type="match status" value="1"/>
</dbReference>
<dbReference type="AlphaFoldDB" id="I9AVB6"/>
<gene>
    <name evidence="1" type="ORF">FB4_4657</name>
</gene>
<organism evidence="1 2">
    <name type="scientific">Pelosinus fermentans B4</name>
    <dbReference type="NCBI Taxonomy" id="1149862"/>
    <lineage>
        <taxon>Bacteria</taxon>
        <taxon>Bacillati</taxon>
        <taxon>Bacillota</taxon>
        <taxon>Negativicutes</taxon>
        <taxon>Selenomonadales</taxon>
        <taxon>Sporomusaceae</taxon>
        <taxon>Pelosinus</taxon>
    </lineage>
</organism>
<dbReference type="GO" id="GO:0043565">
    <property type="term" value="F:sequence-specific DNA binding"/>
    <property type="evidence" value="ECO:0007669"/>
    <property type="project" value="InterPro"/>
</dbReference>
<accession>I9AVB6</accession>
<comment type="caution">
    <text evidence="1">The sequence shown here is derived from an EMBL/GenBank/DDBJ whole genome shotgun (WGS) entry which is preliminary data.</text>
</comment>
<dbReference type="OrthoDB" id="9808061at2"/>
<dbReference type="EMBL" id="AKVJ01000039">
    <property type="protein sequence ID" value="EIW16842.1"/>
    <property type="molecule type" value="Genomic_DNA"/>
</dbReference>
<dbReference type="PATRIC" id="fig|1149862.3.peg.3618"/>
<proteinExistence type="predicted"/>
<dbReference type="SUPFAM" id="SSF48295">
    <property type="entry name" value="TrpR-like"/>
    <property type="match status" value="1"/>
</dbReference>
<name>I9AVB6_9FIRM</name>
<evidence type="ECO:0000313" key="2">
    <source>
        <dbReference type="Proteomes" id="UP000004324"/>
    </source>
</evidence>
<keyword evidence="2" id="KW-1185">Reference proteome</keyword>
<dbReference type="Proteomes" id="UP000004324">
    <property type="component" value="Unassembled WGS sequence"/>
</dbReference>